<dbReference type="PROSITE" id="PS50931">
    <property type="entry name" value="HTH_LYSR"/>
    <property type="match status" value="1"/>
</dbReference>
<evidence type="ECO:0000313" key="6">
    <source>
        <dbReference type="EMBL" id="POA08849.1"/>
    </source>
</evidence>
<protein>
    <submittedName>
        <fullName evidence="6">LysR family transcriptional regulator</fullName>
    </submittedName>
</protein>
<dbReference type="CDD" id="cd05466">
    <property type="entry name" value="PBP2_LTTR_substrate"/>
    <property type="match status" value="1"/>
</dbReference>
<dbReference type="GO" id="GO:0003677">
    <property type="term" value="F:DNA binding"/>
    <property type="evidence" value="ECO:0007669"/>
    <property type="project" value="UniProtKB-KW"/>
</dbReference>
<dbReference type="PRINTS" id="PR00039">
    <property type="entry name" value="HTHLYSR"/>
</dbReference>
<keyword evidence="4" id="KW-0804">Transcription</keyword>
<evidence type="ECO:0000256" key="2">
    <source>
        <dbReference type="ARBA" id="ARBA00023015"/>
    </source>
</evidence>
<dbReference type="GO" id="GO:0003700">
    <property type="term" value="F:DNA-binding transcription factor activity"/>
    <property type="evidence" value="ECO:0007669"/>
    <property type="project" value="InterPro"/>
</dbReference>
<proteinExistence type="inferred from homology"/>
<comment type="similarity">
    <text evidence="1">Belongs to the LysR transcriptional regulatory family.</text>
</comment>
<keyword evidence="7" id="KW-1185">Reference proteome</keyword>
<sequence>MIKIIQLEYFIAVVDNNSFTKAADFLHISQPSLTATIKKMEERLGYDLFYRTTKQIQITEKGIQFYHHAIKLVQNYKQTMEKMYDLNLSDTPKIKIALLESTSQWMSQVLARHHAEYEDQRYMISEVHDMNEVTDSLLNFNHHVAISNEEIKHEHITSIPLYKESYVLLTPKDEFPRKQSMSIENLPLIVPNKGSQVRKHLDDYCTRIGIHPNIIVESDRFETALNYVHRGMGYAVLPRVYYQSYNARDLDAFEIKPKMIRALYINYLKKRQHSDNVKSIIQYSKEYWDI</sequence>
<dbReference type="Gene3D" id="1.10.10.10">
    <property type="entry name" value="Winged helix-like DNA-binding domain superfamily/Winged helix DNA-binding domain"/>
    <property type="match status" value="1"/>
</dbReference>
<dbReference type="Proteomes" id="UP000242712">
    <property type="component" value="Unassembled WGS sequence"/>
</dbReference>
<reference evidence="6 7" key="1">
    <citation type="submission" date="2017-08" db="EMBL/GenBank/DDBJ databases">
        <title>Draft genome sequences of 64 type strains of genus Staph aureus.</title>
        <authorList>
            <person name="Cole K."/>
            <person name="Golubchik T."/>
            <person name="Russell J."/>
            <person name="Foster D."/>
            <person name="Llewelyn M."/>
            <person name="Wilson D."/>
            <person name="Crook D."/>
            <person name="Paul J."/>
        </authorList>
    </citation>
    <scope>NUCLEOTIDE SEQUENCE [LARGE SCALE GENOMIC DNA]</scope>
    <source>
        <strain evidence="6 7">DSM 29875</strain>
    </source>
</reference>
<feature type="domain" description="HTH lysR-type" evidence="5">
    <location>
        <begin position="2"/>
        <end position="59"/>
    </location>
</feature>
<name>A0A2K4FBX7_9STAP</name>
<keyword evidence="3" id="KW-0238">DNA-binding</keyword>
<dbReference type="FunFam" id="1.10.10.10:FF:000001">
    <property type="entry name" value="LysR family transcriptional regulator"/>
    <property type="match status" value="1"/>
</dbReference>
<dbReference type="PANTHER" id="PTHR30126">
    <property type="entry name" value="HTH-TYPE TRANSCRIPTIONAL REGULATOR"/>
    <property type="match status" value="1"/>
</dbReference>
<dbReference type="InterPro" id="IPR005119">
    <property type="entry name" value="LysR_subst-bd"/>
</dbReference>
<keyword evidence="2" id="KW-0805">Transcription regulation</keyword>
<evidence type="ECO:0000313" key="7">
    <source>
        <dbReference type="Proteomes" id="UP000242712"/>
    </source>
</evidence>
<dbReference type="InterPro" id="IPR036388">
    <property type="entry name" value="WH-like_DNA-bd_sf"/>
</dbReference>
<dbReference type="InterPro" id="IPR036390">
    <property type="entry name" value="WH_DNA-bd_sf"/>
</dbReference>
<comment type="caution">
    <text evidence="6">The sequence shown here is derived from an EMBL/GenBank/DDBJ whole genome shotgun (WGS) entry which is preliminary data.</text>
</comment>
<organism evidence="6 7">
    <name type="scientific">Staphylococcus argensis</name>
    <dbReference type="NCBI Taxonomy" id="1607738"/>
    <lineage>
        <taxon>Bacteria</taxon>
        <taxon>Bacillati</taxon>
        <taxon>Bacillota</taxon>
        <taxon>Bacilli</taxon>
        <taxon>Bacillales</taxon>
        <taxon>Staphylococcaceae</taxon>
        <taxon>Staphylococcus</taxon>
    </lineage>
</organism>
<evidence type="ECO:0000256" key="4">
    <source>
        <dbReference type="ARBA" id="ARBA00023163"/>
    </source>
</evidence>
<dbReference type="Gene3D" id="3.40.190.290">
    <property type="match status" value="1"/>
</dbReference>
<dbReference type="SUPFAM" id="SSF53850">
    <property type="entry name" value="Periplasmic binding protein-like II"/>
    <property type="match status" value="1"/>
</dbReference>
<gene>
    <name evidence="6" type="ORF">CD039_07620</name>
</gene>
<accession>A0A2K4FBX7</accession>
<evidence type="ECO:0000256" key="1">
    <source>
        <dbReference type="ARBA" id="ARBA00009437"/>
    </source>
</evidence>
<dbReference type="Pfam" id="PF03466">
    <property type="entry name" value="LysR_substrate"/>
    <property type="match status" value="1"/>
</dbReference>
<dbReference type="InterPro" id="IPR000847">
    <property type="entry name" value="LysR_HTH_N"/>
</dbReference>
<dbReference type="AlphaFoldDB" id="A0A2K4FBX7"/>
<dbReference type="OrthoDB" id="9803735at2"/>
<dbReference type="Pfam" id="PF00126">
    <property type="entry name" value="HTH_1"/>
    <property type="match status" value="1"/>
</dbReference>
<dbReference type="EMBL" id="PPPX01000011">
    <property type="protein sequence ID" value="POA08849.1"/>
    <property type="molecule type" value="Genomic_DNA"/>
</dbReference>
<dbReference type="PANTHER" id="PTHR30126:SF96">
    <property type="entry name" value="TRANSCRIPTIONAL REGULATORY PROTEIN, LYSR FAMILY"/>
    <property type="match status" value="1"/>
</dbReference>
<evidence type="ECO:0000259" key="5">
    <source>
        <dbReference type="PROSITE" id="PS50931"/>
    </source>
</evidence>
<dbReference type="SUPFAM" id="SSF46785">
    <property type="entry name" value="Winged helix' DNA-binding domain"/>
    <property type="match status" value="1"/>
</dbReference>
<evidence type="ECO:0000256" key="3">
    <source>
        <dbReference type="ARBA" id="ARBA00023125"/>
    </source>
</evidence>